<keyword evidence="3" id="KW-1185">Reference proteome</keyword>
<protein>
    <submittedName>
        <fullName evidence="2">Uncharacterized protein</fullName>
    </submittedName>
</protein>
<name>A0A409WKT1_9AGAR</name>
<dbReference type="Proteomes" id="UP000284842">
    <property type="component" value="Unassembled WGS sequence"/>
</dbReference>
<evidence type="ECO:0000313" key="3">
    <source>
        <dbReference type="Proteomes" id="UP000284842"/>
    </source>
</evidence>
<feature type="region of interest" description="Disordered" evidence="1">
    <location>
        <begin position="1"/>
        <end position="45"/>
    </location>
</feature>
<organism evidence="2 3">
    <name type="scientific">Panaeolus cyanescens</name>
    <dbReference type="NCBI Taxonomy" id="181874"/>
    <lineage>
        <taxon>Eukaryota</taxon>
        <taxon>Fungi</taxon>
        <taxon>Dikarya</taxon>
        <taxon>Basidiomycota</taxon>
        <taxon>Agaricomycotina</taxon>
        <taxon>Agaricomycetes</taxon>
        <taxon>Agaricomycetidae</taxon>
        <taxon>Agaricales</taxon>
        <taxon>Agaricineae</taxon>
        <taxon>Galeropsidaceae</taxon>
        <taxon>Panaeolus</taxon>
    </lineage>
</organism>
<sequence length="254" mass="27166">MSKKSSRETSLEGSRFSLRPNGIDNDAVFDENDGNNKRPQLNIQVPTPGASTYTYNKAHHSPIPWISQVLKTLPHFSPSAICQRTTTDSKAPLKIIIHLDVTKVQRRDIANMQWGALKDVFVSGDDTRRDEGEIEGACGGEGGKREDVAVAGGAEVVGLTAEHADHADAGITEGETRIIDSAAGSAVPDDGRDCGDTRNPQAYGAGVEVPDVSLEVHVRALLPRLSSIAVGLIEENEDVRVLMKMGVMSVVADS</sequence>
<comment type="caution">
    <text evidence="2">The sequence shown here is derived from an EMBL/GenBank/DDBJ whole genome shotgun (WGS) entry which is preliminary data.</text>
</comment>
<feature type="compositionally biased region" description="Basic and acidic residues" evidence="1">
    <location>
        <begin position="1"/>
        <end position="10"/>
    </location>
</feature>
<gene>
    <name evidence="2" type="ORF">CVT24_012567</name>
</gene>
<reference evidence="2 3" key="1">
    <citation type="journal article" date="2018" name="Evol. Lett.">
        <title>Horizontal gene cluster transfer increased hallucinogenic mushroom diversity.</title>
        <authorList>
            <person name="Reynolds H.T."/>
            <person name="Vijayakumar V."/>
            <person name="Gluck-Thaler E."/>
            <person name="Korotkin H.B."/>
            <person name="Matheny P.B."/>
            <person name="Slot J.C."/>
        </authorList>
    </citation>
    <scope>NUCLEOTIDE SEQUENCE [LARGE SCALE GENOMIC DNA]</scope>
    <source>
        <strain evidence="2 3">2629</strain>
    </source>
</reference>
<proteinExistence type="predicted"/>
<dbReference type="InParanoid" id="A0A409WKT1"/>
<dbReference type="AlphaFoldDB" id="A0A409WKT1"/>
<accession>A0A409WKT1</accession>
<dbReference type="EMBL" id="NHTK01005432">
    <property type="protein sequence ID" value="PPQ79135.1"/>
    <property type="molecule type" value="Genomic_DNA"/>
</dbReference>
<evidence type="ECO:0000256" key="1">
    <source>
        <dbReference type="SAM" id="MobiDB-lite"/>
    </source>
</evidence>
<evidence type="ECO:0000313" key="2">
    <source>
        <dbReference type="EMBL" id="PPQ79135.1"/>
    </source>
</evidence>